<dbReference type="InterPro" id="IPR043128">
    <property type="entry name" value="Rev_trsase/Diguanyl_cyclase"/>
</dbReference>
<evidence type="ECO:0000259" key="4">
    <source>
        <dbReference type="PROSITE" id="PS50887"/>
    </source>
</evidence>
<dbReference type="InterPro" id="IPR050469">
    <property type="entry name" value="Diguanylate_Cyclase"/>
</dbReference>
<evidence type="ECO:0000313" key="6">
    <source>
        <dbReference type="Proteomes" id="UP000637423"/>
    </source>
</evidence>
<dbReference type="PROSITE" id="PS50887">
    <property type="entry name" value="GGDEF"/>
    <property type="match status" value="1"/>
</dbReference>
<proteinExistence type="predicted"/>
<dbReference type="AlphaFoldDB" id="A0A916UMP3"/>
<evidence type="ECO:0000256" key="1">
    <source>
        <dbReference type="ARBA" id="ARBA00012528"/>
    </source>
</evidence>
<sequence>MFLTAILPFLAFAAPVDMSGSWYQAKANWKYQGQSQLADSGLSKAEQLNATGGRFWFQADFKIAEAKTYVLDFKSSSTIGKFQHYVYDAQGHLLAHLEGGIQSKVANPFFLRHGRELLLPPGDYRLVTELDSPFFLAQPHPYLDTLDDYRASIKAGNALVLVCLGVFLGLGFYYAALAMVRKRTAERMYAIFILGNLLYNGTALLVYPDLFDMHWFYMISVPVLFSNCAYIVFVMALLEIKPGAQPRLYRAGILLLALFMGFIVLAGFFPNWSLELDRYGVGLFITYGLVAGISRARQGNASARLYLVAIATFFTLALTSISLNHMDAHTLYVEHIGLLAVAVEVFLLALVLSYQFALLNKERQIAIDDAKRSILIAHTDALTGLPNRFNLEIEIVQLPAEGSLTIIDLDGLKHYNDTYGHLRGDELLCSFSHHLKKRLGNRAILHRMGGDEFAITCRSGDTAYIEEMLEGTMELLRKDNFGIAGASFGSALVKEDPSKANLKQMADARMYLQKQLHRRRASDQSQLQT</sequence>
<accession>A0A916UMP3</accession>
<dbReference type="Pfam" id="PF07695">
    <property type="entry name" value="7TMR-DISM_7TM"/>
    <property type="match status" value="1"/>
</dbReference>
<reference evidence="5" key="1">
    <citation type="journal article" date="2014" name="Int. J. Syst. Evol. Microbiol.">
        <title>Complete genome sequence of Corynebacterium casei LMG S-19264T (=DSM 44701T), isolated from a smear-ripened cheese.</title>
        <authorList>
            <consortium name="US DOE Joint Genome Institute (JGI-PGF)"/>
            <person name="Walter F."/>
            <person name="Albersmeier A."/>
            <person name="Kalinowski J."/>
            <person name="Ruckert C."/>
        </authorList>
    </citation>
    <scope>NUCLEOTIDE SEQUENCE</scope>
    <source>
        <strain evidence="5">CGMCC 1.10998</strain>
    </source>
</reference>
<comment type="catalytic activity">
    <reaction evidence="2">
        <text>2 GTP = 3',3'-c-di-GMP + 2 diphosphate</text>
        <dbReference type="Rhea" id="RHEA:24898"/>
        <dbReference type="ChEBI" id="CHEBI:33019"/>
        <dbReference type="ChEBI" id="CHEBI:37565"/>
        <dbReference type="ChEBI" id="CHEBI:58805"/>
        <dbReference type="EC" id="2.7.7.65"/>
    </reaction>
</comment>
<dbReference type="EMBL" id="BMED01000002">
    <property type="protein sequence ID" value="GGC79028.1"/>
    <property type="molecule type" value="Genomic_DNA"/>
</dbReference>
<comment type="caution">
    <text evidence="5">The sequence shown here is derived from an EMBL/GenBank/DDBJ whole genome shotgun (WGS) entry which is preliminary data.</text>
</comment>
<keyword evidence="6" id="KW-1185">Reference proteome</keyword>
<feature type="transmembrane region" description="Helical" evidence="3">
    <location>
        <begin position="248"/>
        <end position="270"/>
    </location>
</feature>
<evidence type="ECO:0000256" key="3">
    <source>
        <dbReference type="SAM" id="Phobius"/>
    </source>
</evidence>
<keyword evidence="3" id="KW-0812">Transmembrane</keyword>
<organism evidence="5 6">
    <name type="scientific">Undibacterium terreum</name>
    <dbReference type="NCBI Taxonomy" id="1224302"/>
    <lineage>
        <taxon>Bacteria</taxon>
        <taxon>Pseudomonadati</taxon>
        <taxon>Pseudomonadota</taxon>
        <taxon>Betaproteobacteria</taxon>
        <taxon>Burkholderiales</taxon>
        <taxon>Oxalobacteraceae</taxon>
        <taxon>Undibacterium</taxon>
    </lineage>
</organism>
<dbReference type="SMART" id="SM00267">
    <property type="entry name" value="GGDEF"/>
    <property type="match status" value="1"/>
</dbReference>
<dbReference type="GO" id="GO:0052621">
    <property type="term" value="F:diguanylate cyclase activity"/>
    <property type="evidence" value="ECO:0007669"/>
    <property type="project" value="UniProtKB-EC"/>
</dbReference>
<dbReference type="PANTHER" id="PTHR45138">
    <property type="entry name" value="REGULATORY COMPONENTS OF SENSORY TRANSDUCTION SYSTEM"/>
    <property type="match status" value="1"/>
</dbReference>
<feature type="transmembrane region" description="Helical" evidence="3">
    <location>
        <begin position="305"/>
        <end position="323"/>
    </location>
</feature>
<name>A0A916UMP3_9BURK</name>
<feature type="transmembrane region" description="Helical" evidence="3">
    <location>
        <begin position="214"/>
        <end position="236"/>
    </location>
</feature>
<feature type="transmembrane region" description="Helical" evidence="3">
    <location>
        <begin position="189"/>
        <end position="208"/>
    </location>
</feature>
<dbReference type="PANTHER" id="PTHR45138:SF9">
    <property type="entry name" value="DIGUANYLATE CYCLASE DGCM-RELATED"/>
    <property type="match status" value="1"/>
</dbReference>
<dbReference type="GO" id="GO:0005886">
    <property type="term" value="C:plasma membrane"/>
    <property type="evidence" value="ECO:0007669"/>
    <property type="project" value="TreeGrafter"/>
</dbReference>
<dbReference type="InterPro" id="IPR029787">
    <property type="entry name" value="Nucleotide_cyclase"/>
</dbReference>
<keyword evidence="3" id="KW-0472">Membrane</keyword>
<feature type="transmembrane region" description="Helical" evidence="3">
    <location>
        <begin position="276"/>
        <end position="293"/>
    </location>
</feature>
<dbReference type="InterPro" id="IPR011623">
    <property type="entry name" value="7TMR_DISM_rcpt_extracell_dom1"/>
</dbReference>
<dbReference type="Proteomes" id="UP000637423">
    <property type="component" value="Unassembled WGS sequence"/>
</dbReference>
<dbReference type="Pfam" id="PF00990">
    <property type="entry name" value="GGDEF"/>
    <property type="match status" value="1"/>
</dbReference>
<dbReference type="EC" id="2.7.7.65" evidence="1"/>
<dbReference type="Gene3D" id="3.30.70.270">
    <property type="match status" value="1"/>
</dbReference>
<keyword evidence="3" id="KW-1133">Transmembrane helix</keyword>
<gene>
    <name evidence="5" type="ORF">GCM10011396_27810</name>
</gene>
<evidence type="ECO:0000256" key="2">
    <source>
        <dbReference type="ARBA" id="ARBA00034247"/>
    </source>
</evidence>
<dbReference type="CDD" id="cd01949">
    <property type="entry name" value="GGDEF"/>
    <property type="match status" value="1"/>
</dbReference>
<feature type="transmembrane region" description="Helical" evidence="3">
    <location>
        <begin position="335"/>
        <end position="354"/>
    </location>
</feature>
<dbReference type="GO" id="GO:1902201">
    <property type="term" value="P:negative regulation of bacterial-type flagellum-dependent cell motility"/>
    <property type="evidence" value="ECO:0007669"/>
    <property type="project" value="TreeGrafter"/>
</dbReference>
<feature type="domain" description="GGDEF" evidence="4">
    <location>
        <begin position="400"/>
        <end position="526"/>
    </location>
</feature>
<evidence type="ECO:0000313" key="5">
    <source>
        <dbReference type="EMBL" id="GGC79028.1"/>
    </source>
</evidence>
<feature type="transmembrane region" description="Helical" evidence="3">
    <location>
        <begin position="158"/>
        <end position="177"/>
    </location>
</feature>
<dbReference type="SUPFAM" id="SSF55073">
    <property type="entry name" value="Nucleotide cyclase"/>
    <property type="match status" value="1"/>
</dbReference>
<protein>
    <recommendedName>
        <fullName evidence="1">diguanylate cyclase</fullName>
        <ecNumber evidence="1">2.7.7.65</ecNumber>
    </recommendedName>
</protein>
<dbReference type="InterPro" id="IPR000160">
    <property type="entry name" value="GGDEF_dom"/>
</dbReference>
<dbReference type="GO" id="GO:0043709">
    <property type="term" value="P:cell adhesion involved in single-species biofilm formation"/>
    <property type="evidence" value="ECO:0007669"/>
    <property type="project" value="TreeGrafter"/>
</dbReference>
<reference evidence="5" key="2">
    <citation type="submission" date="2020-09" db="EMBL/GenBank/DDBJ databases">
        <authorList>
            <person name="Sun Q."/>
            <person name="Zhou Y."/>
        </authorList>
    </citation>
    <scope>NUCLEOTIDE SEQUENCE</scope>
    <source>
        <strain evidence="5">CGMCC 1.10998</strain>
    </source>
</reference>
<dbReference type="NCBIfam" id="TIGR00254">
    <property type="entry name" value="GGDEF"/>
    <property type="match status" value="1"/>
</dbReference>